<evidence type="ECO:0000313" key="1">
    <source>
        <dbReference type="EMBL" id="KIJ31955.1"/>
    </source>
</evidence>
<protein>
    <submittedName>
        <fullName evidence="1">Uncharacterized protein</fullName>
    </submittedName>
</protein>
<gene>
    <name evidence="1" type="ORF">M422DRAFT_266320</name>
</gene>
<accession>A0A0C9V363</accession>
<proteinExistence type="predicted"/>
<evidence type="ECO:0000313" key="2">
    <source>
        <dbReference type="Proteomes" id="UP000054279"/>
    </source>
</evidence>
<name>A0A0C9V363_SPHS4</name>
<dbReference type="Proteomes" id="UP000054279">
    <property type="component" value="Unassembled WGS sequence"/>
</dbReference>
<keyword evidence="2" id="KW-1185">Reference proteome</keyword>
<dbReference type="AlphaFoldDB" id="A0A0C9V363"/>
<dbReference type="HOGENOM" id="CLU_1797681_0_0_1"/>
<dbReference type="EMBL" id="KN837234">
    <property type="protein sequence ID" value="KIJ31955.1"/>
    <property type="molecule type" value="Genomic_DNA"/>
</dbReference>
<sequence length="144" mass="16449">MPVFAPGGEDWQACHSTKSLRVDMRMYFPGVMDCERLPLEEWPGSHDSHFVRDDFQHGAHLSPSTLRDRFVDELYQWLFVVLTDLSYFDSSYTYEGSVAASPPPDNFIPRAIHFRPLGTLTTLRIALPTNSNELHDRIPLLVGL</sequence>
<organism evidence="1 2">
    <name type="scientific">Sphaerobolus stellatus (strain SS14)</name>
    <dbReference type="NCBI Taxonomy" id="990650"/>
    <lineage>
        <taxon>Eukaryota</taxon>
        <taxon>Fungi</taxon>
        <taxon>Dikarya</taxon>
        <taxon>Basidiomycota</taxon>
        <taxon>Agaricomycotina</taxon>
        <taxon>Agaricomycetes</taxon>
        <taxon>Phallomycetidae</taxon>
        <taxon>Geastrales</taxon>
        <taxon>Sphaerobolaceae</taxon>
        <taxon>Sphaerobolus</taxon>
    </lineage>
</organism>
<reference evidence="1 2" key="1">
    <citation type="submission" date="2014-06" db="EMBL/GenBank/DDBJ databases">
        <title>Evolutionary Origins and Diversification of the Mycorrhizal Mutualists.</title>
        <authorList>
            <consortium name="DOE Joint Genome Institute"/>
            <consortium name="Mycorrhizal Genomics Consortium"/>
            <person name="Kohler A."/>
            <person name="Kuo A."/>
            <person name="Nagy L.G."/>
            <person name="Floudas D."/>
            <person name="Copeland A."/>
            <person name="Barry K.W."/>
            <person name="Cichocki N."/>
            <person name="Veneault-Fourrey C."/>
            <person name="LaButti K."/>
            <person name="Lindquist E.A."/>
            <person name="Lipzen A."/>
            <person name="Lundell T."/>
            <person name="Morin E."/>
            <person name="Murat C."/>
            <person name="Riley R."/>
            <person name="Ohm R."/>
            <person name="Sun H."/>
            <person name="Tunlid A."/>
            <person name="Henrissat B."/>
            <person name="Grigoriev I.V."/>
            <person name="Hibbett D.S."/>
            <person name="Martin F."/>
        </authorList>
    </citation>
    <scope>NUCLEOTIDE SEQUENCE [LARGE SCALE GENOMIC DNA]</scope>
    <source>
        <strain evidence="1 2">SS14</strain>
    </source>
</reference>